<organism evidence="1 2">
    <name type="scientific">Nocardiopsis kunsanensis</name>
    <dbReference type="NCBI Taxonomy" id="141693"/>
    <lineage>
        <taxon>Bacteria</taxon>
        <taxon>Bacillati</taxon>
        <taxon>Actinomycetota</taxon>
        <taxon>Actinomycetes</taxon>
        <taxon>Streptosporangiales</taxon>
        <taxon>Nocardiopsidaceae</taxon>
        <taxon>Nocardiopsis</taxon>
    </lineage>
</organism>
<dbReference type="PANTHER" id="PTHR42941">
    <property type="entry name" value="SLL1037 PROTEIN"/>
    <property type="match status" value="1"/>
</dbReference>
<gene>
    <name evidence="1" type="ORF">GCM10007147_20710</name>
</gene>
<dbReference type="AlphaFoldDB" id="A0A918XBI5"/>
<dbReference type="SUPFAM" id="SSF53850">
    <property type="entry name" value="Periplasmic binding protein-like II"/>
    <property type="match status" value="1"/>
</dbReference>
<dbReference type="EMBL" id="BMXL01000008">
    <property type="protein sequence ID" value="GHD24545.1"/>
    <property type="molecule type" value="Genomic_DNA"/>
</dbReference>
<proteinExistence type="predicted"/>
<dbReference type="Proteomes" id="UP000654947">
    <property type="component" value="Unassembled WGS sequence"/>
</dbReference>
<keyword evidence="2" id="KW-1185">Reference proteome</keyword>
<dbReference type="PANTHER" id="PTHR42941:SF1">
    <property type="entry name" value="SLL1037 PROTEIN"/>
    <property type="match status" value="1"/>
</dbReference>
<dbReference type="RefSeq" id="WP_193517831.1">
    <property type="nucleotide sequence ID" value="NZ_BMXL01000008.1"/>
</dbReference>
<dbReference type="Pfam" id="PF16868">
    <property type="entry name" value="NMT1_3"/>
    <property type="match status" value="1"/>
</dbReference>
<dbReference type="InterPro" id="IPR011852">
    <property type="entry name" value="TRAP_TAXI"/>
</dbReference>
<dbReference type="Gene3D" id="3.40.190.10">
    <property type="entry name" value="Periplasmic binding protein-like II"/>
    <property type="match status" value="2"/>
</dbReference>
<dbReference type="NCBIfam" id="TIGR02122">
    <property type="entry name" value="TRAP_TAXI"/>
    <property type="match status" value="1"/>
</dbReference>
<evidence type="ECO:0000313" key="1">
    <source>
        <dbReference type="EMBL" id="GHD24545.1"/>
    </source>
</evidence>
<comment type="caution">
    <text evidence="1">The sequence shown here is derived from an EMBL/GenBank/DDBJ whole genome shotgun (WGS) entry which is preliminary data.</text>
</comment>
<sequence length="315" mass="32451">MHLSGPTRRDALLTLVGGAAAVGVSGCTRDPVPGTGELVVATGPPGAVYREIGARIAMLLDDELDGTEVTSVETGASHDNLVLLKGSEAQLGLANLDSVLSTGVAEGSGISAVGRLYDSFVHLVVPGEAPVRSIEDLSGRPVSIGEVNSGTEFTVEQVLDETGIEADTVRLDQAASARALADGEIDAMFSLTGLPTPAVAGLAEDHDVRLIDLSGTADLMAGLRPDTYFPANIPATTYVGLPACPTMSVPNLLLCRTGLPGPLVARITGILHRGADTLAEERPEAAQINVRTGISTGVVPLHPGAAEWYRRNKPA</sequence>
<reference evidence="1 2" key="1">
    <citation type="journal article" date="2014" name="Int. J. Syst. Evol. Microbiol.">
        <title>Complete genome sequence of Corynebacterium casei LMG S-19264T (=DSM 44701T), isolated from a smear-ripened cheese.</title>
        <authorList>
            <consortium name="US DOE Joint Genome Institute (JGI-PGF)"/>
            <person name="Walter F."/>
            <person name="Albersmeier A."/>
            <person name="Kalinowski J."/>
            <person name="Ruckert C."/>
        </authorList>
    </citation>
    <scope>NUCLEOTIDE SEQUENCE [LARGE SCALE GENOMIC DNA]</scope>
    <source>
        <strain evidence="1 2">KCTC 19473</strain>
    </source>
</reference>
<protein>
    <submittedName>
        <fullName evidence="1">C4-dicarboxylate ABC transporter substrate-binding protein</fullName>
    </submittedName>
</protein>
<accession>A0A918XBI5</accession>
<evidence type="ECO:0000313" key="2">
    <source>
        <dbReference type="Proteomes" id="UP000654947"/>
    </source>
</evidence>
<name>A0A918XBI5_9ACTN</name>